<feature type="transmembrane region" description="Helical" evidence="1">
    <location>
        <begin position="43"/>
        <end position="59"/>
    </location>
</feature>
<evidence type="ECO:0000256" key="1">
    <source>
        <dbReference type="SAM" id="Phobius"/>
    </source>
</evidence>
<evidence type="ECO:0000313" key="3">
    <source>
        <dbReference type="Proteomes" id="UP000034849"/>
    </source>
</evidence>
<organism evidence="2 3">
    <name type="scientific">Candidatus Magasanikbacteria bacterium GW2011_GWC2_37_14</name>
    <dbReference type="NCBI Taxonomy" id="1619046"/>
    <lineage>
        <taxon>Bacteria</taxon>
        <taxon>Candidatus Magasanikiibacteriota</taxon>
    </lineage>
</organism>
<evidence type="ECO:0000313" key="2">
    <source>
        <dbReference type="EMBL" id="KKQ27564.1"/>
    </source>
</evidence>
<proteinExistence type="predicted"/>
<dbReference type="AlphaFoldDB" id="A0A0G0ITR3"/>
<accession>A0A0G0ITR3</accession>
<name>A0A0G0ITR3_9BACT</name>
<keyword evidence="1" id="KW-0812">Transmembrane</keyword>
<gene>
    <name evidence="2" type="ORF">US42_C0008G0075</name>
</gene>
<feature type="transmembrane region" description="Helical" evidence="1">
    <location>
        <begin position="65"/>
        <end position="87"/>
    </location>
</feature>
<protein>
    <submittedName>
        <fullName evidence="2">Uncharacterized protein</fullName>
    </submittedName>
</protein>
<reference evidence="2 3" key="1">
    <citation type="journal article" date="2015" name="Nature">
        <title>rRNA introns, odd ribosomes, and small enigmatic genomes across a large radiation of phyla.</title>
        <authorList>
            <person name="Brown C.T."/>
            <person name="Hug L.A."/>
            <person name="Thomas B.C."/>
            <person name="Sharon I."/>
            <person name="Castelle C.J."/>
            <person name="Singh A."/>
            <person name="Wilkins M.J."/>
            <person name="Williams K.H."/>
            <person name="Banfield J.F."/>
        </authorList>
    </citation>
    <scope>NUCLEOTIDE SEQUENCE [LARGE SCALE GENOMIC DNA]</scope>
</reference>
<feature type="transmembrane region" description="Helical" evidence="1">
    <location>
        <begin position="12"/>
        <end position="36"/>
    </location>
</feature>
<comment type="caution">
    <text evidence="2">The sequence shown here is derived from an EMBL/GenBank/DDBJ whole genome shotgun (WGS) entry which is preliminary data.</text>
</comment>
<keyword evidence="1" id="KW-0472">Membrane</keyword>
<sequence>MFLQTLIPNLPISLGQLAFDVVGALGGIMIVYGVFLELERRQDLVFAVGAYALFVYALYIDSNLFAIVMLGFFIASTVEFIEIYVGLHKHSPEDLKRYKRMK</sequence>
<keyword evidence="1" id="KW-1133">Transmembrane helix</keyword>
<dbReference type="STRING" id="1619046.US42_C0008G0075"/>
<dbReference type="Proteomes" id="UP000034849">
    <property type="component" value="Unassembled WGS sequence"/>
</dbReference>
<dbReference type="EMBL" id="LBSX01000008">
    <property type="protein sequence ID" value="KKQ27564.1"/>
    <property type="molecule type" value="Genomic_DNA"/>
</dbReference>